<protein>
    <submittedName>
        <fullName evidence="2">Uncharacterized protein</fullName>
    </submittedName>
</protein>
<accession>A0A0P7GN89</accession>
<evidence type="ECO:0000256" key="1">
    <source>
        <dbReference type="SAM" id="Phobius"/>
    </source>
</evidence>
<dbReference type="PATRIC" id="fig|699431.3.peg.823"/>
<keyword evidence="1" id="KW-0812">Transmembrane</keyword>
<keyword evidence="1" id="KW-1133">Transmembrane helix</keyword>
<dbReference type="STRING" id="699431.SY89_00794"/>
<gene>
    <name evidence="2" type="ORF">SY89_00794</name>
</gene>
<keyword evidence="1" id="KW-0472">Membrane</keyword>
<organism evidence="2 3">
    <name type="scientific">Halolamina pelagica</name>
    <dbReference type="NCBI Taxonomy" id="699431"/>
    <lineage>
        <taxon>Archaea</taxon>
        <taxon>Methanobacteriati</taxon>
        <taxon>Methanobacteriota</taxon>
        <taxon>Stenosarchaea group</taxon>
        <taxon>Halobacteria</taxon>
        <taxon>Halobacteriales</taxon>
        <taxon>Haloferacaceae</taxon>
    </lineage>
</organism>
<reference evidence="3" key="1">
    <citation type="submission" date="2013-11" db="EMBL/GenBank/DDBJ databases">
        <authorList>
            <person name="Hoang H.T."/>
            <person name="Killian M.L."/>
            <person name="Madson D.M."/>
            <person name="Arruda P.H.E."/>
            <person name="Sun D."/>
            <person name="Schwartz K.J."/>
            <person name="Yoon K."/>
        </authorList>
    </citation>
    <scope>NUCLEOTIDE SEQUENCE [LARGE SCALE GENOMIC DNA]</scope>
    <source>
        <strain evidence="3">CDK2</strain>
    </source>
</reference>
<proteinExistence type="predicted"/>
<feature type="transmembrane region" description="Helical" evidence="1">
    <location>
        <begin position="45"/>
        <end position="71"/>
    </location>
</feature>
<dbReference type="EMBL" id="LGUC01000001">
    <property type="protein sequence ID" value="KPN30072.1"/>
    <property type="molecule type" value="Genomic_DNA"/>
</dbReference>
<sequence length="73" mass="7878">MLKWVAGITLGNALLWWLAAAVVFPTRGVWDPKTEGEYDGRIALTVGLFGYVVATGVALLVIVVVAIAFYAPW</sequence>
<dbReference type="Proteomes" id="UP000050535">
    <property type="component" value="Unassembled WGS sequence"/>
</dbReference>
<comment type="caution">
    <text evidence="2">The sequence shown here is derived from an EMBL/GenBank/DDBJ whole genome shotgun (WGS) entry which is preliminary data.</text>
</comment>
<keyword evidence="3" id="KW-1185">Reference proteome</keyword>
<evidence type="ECO:0000313" key="2">
    <source>
        <dbReference type="EMBL" id="KPN30072.1"/>
    </source>
</evidence>
<name>A0A0P7GN89_9EURY</name>
<dbReference type="AlphaFoldDB" id="A0A0P7GN89"/>
<evidence type="ECO:0000313" key="3">
    <source>
        <dbReference type="Proteomes" id="UP000050535"/>
    </source>
</evidence>